<proteinExistence type="predicted"/>
<name>A0ABD2ZFY6_9GENT</name>
<dbReference type="AlphaFoldDB" id="A0ABD2ZFY6"/>
<evidence type="ECO:0008006" key="5">
    <source>
        <dbReference type="Google" id="ProtNLM"/>
    </source>
</evidence>
<keyword evidence="2" id="KW-0732">Signal</keyword>
<reference evidence="3 4" key="1">
    <citation type="submission" date="2024-11" db="EMBL/GenBank/DDBJ databases">
        <title>A near-complete genome assembly of Cinchona calisaya.</title>
        <authorList>
            <person name="Lian D.C."/>
            <person name="Zhao X.W."/>
            <person name="Wei L."/>
        </authorList>
    </citation>
    <scope>NUCLEOTIDE SEQUENCE [LARGE SCALE GENOMIC DNA]</scope>
    <source>
        <tissue evidence="3">Nenye</tissue>
    </source>
</reference>
<sequence length="630" mass="66673">MNTSSRRWLWCILVVALLLFISLEAASADGGGGGGNNGGDHGGGNDGKGGGQGQGNGKGNQGDNNSNDGRNNDNNNNNGQNNDHNGGENNDNNGRNGGANNNDNHGGQNGGDNNGHDGGNKNMQPPPSPFHPPPTQTPPSYPPPPSPSPPPPTSPPPSKSPPTPPLSSPPPPSPPPPSKSPPSPPLSSPPPPLQSPPSPPPPSKSPPSPPLSSPPPPLQSTPSPPLSSPPPPSPPSPSKSPPTPSFFSPPPPSPPPQSKSPPSPSLSSPPPPLQSPPPLSSPPPPSPPLSSPPPPSPPLSSPPPPTLPPPTQSPPTLPPPPSNDNSTDYYEVSPVERTGQERAFCTAKSGCLSNTLTCPSECPHRKPKDNKMKGCFIDCSSKCETSCKWRKPQCDGYGSLCYDPRFVGGDGMMFYFHGSKGSDFAIVSDDNLQINAHFIGTRPAGRTRDFTWVQALSIMFDTHTLILAAKRVSKWDDKVDSLIVKWDNQMIKIPLNGEAEWRINTGKRIVVIERTDDFNTVRATISGLLQVDVKVTPIGEQENKVHNYQIPSDDAFAHLETQFKFFKLSDFVEGVLGKTYQPGYESKVKMGVAMPLMGGEPLYQTPSLNSPLCKLCRFQRPSTISMVTSI</sequence>
<accession>A0ABD2ZFY6</accession>
<dbReference type="PANTHER" id="PTHR31656">
    <property type="entry name" value="ROOT CAP DOMAIN-CONTAINING PROTEIN"/>
    <property type="match status" value="1"/>
</dbReference>
<protein>
    <recommendedName>
        <fullName evidence="5">Root cap</fullName>
    </recommendedName>
</protein>
<feature type="chain" id="PRO_5044761549" description="Root cap" evidence="2">
    <location>
        <begin position="29"/>
        <end position="630"/>
    </location>
</feature>
<evidence type="ECO:0000313" key="3">
    <source>
        <dbReference type="EMBL" id="KAL3518369.1"/>
    </source>
</evidence>
<feature type="region of interest" description="Disordered" evidence="1">
    <location>
        <begin position="34"/>
        <end position="330"/>
    </location>
</feature>
<evidence type="ECO:0000256" key="1">
    <source>
        <dbReference type="SAM" id="MobiDB-lite"/>
    </source>
</evidence>
<feature type="compositionally biased region" description="Gly residues" evidence="1">
    <location>
        <begin position="34"/>
        <end position="60"/>
    </location>
</feature>
<evidence type="ECO:0000313" key="4">
    <source>
        <dbReference type="Proteomes" id="UP001630127"/>
    </source>
</evidence>
<dbReference type="InterPro" id="IPR009646">
    <property type="entry name" value="Root_cap"/>
</dbReference>
<keyword evidence="4" id="KW-1185">Reference proteome</keyword>
<gene>
    <name evidence="3" type="ORF">ACH5RR_020958</name>
</gene>
<feature type="compositionally biased region" description="Pro residues" evidence="1">
    <location>
        <begin position="124"/>
        <end position="322"/>
    </location>
</feature>
<evidence type="ECO:0000256" key="2">
    <source>
        <dbReference type="SAM" id="SignalP"/>
    </source>
</evidence>
<feature type="compositionally biased region" description="Low complexity" evidence="1">
    <location>
        <begin position="61"/>
        <end position="106"/>
    </location>
</feature>
<dbReference type="Pfam" id="PF06830">
    <property type="entry name" value="Root_cap"/>
    <property type="match status" value="1"/>
</dbReference>
<feature type="signal peptide" evidence="2">
    <location>
        <begin position="1"/>
        <end position="28"/>
    </location>
</feature>
<dbReference type="EMBL" id="JBJUIK010000009">
    <property type="protein sequence ID" value="KAL3518369.1"/>
    <property type="molecule type" value="Genomic_DNA"/>
</dbReference>
<comment type="caution">
    <text evidence="3">The sequence shown here is derived from an EMBL/GenBank/DDBJ whole genome shotgun (WGS) entry which is preliminary data.</text>
</comment>
<organism evidence="3 4">
    <name type="scientific">Cinchona calisaya</name>
    <dbReference type="NCBI Taxonomy" id="153742"/>
    <lineage>
        <taxon>Eukaryota</taxon>
        <taxon>Viridiplantae</taxon>
        <taxon>Streptophyta</taxon>
        <taxon>Embryophyta</taxon>
        <taxon>Tracheophyta</taxon>
        <taxon>Spermatophyta</taxon>
        <taxon>Magnoliopsida</taxon>
        <taxon>eudicotyledons</taxon>
        <taxon>Gunneridae</taxon>
        <taxon>Pentapetalae</taxon>
        <taxon>asterids</taxon>
        <taxon>lamiids</taxon>
        <taxon>Gentianales</taxon>
        <taxon>Rubiaceae</taxon>
        <taxon>Cinchonoideae</taxon>
        <taxon>Cinchoneae</taxon>
        <taxon>Cinchona</taxon>
    </lineage>
</organism>
<dbReference type="Proteomes" id="UP001630127">
    <property type="component" value="Unassembled WGS sequence"/>
</dbReference>
<dbReference type="PRINTS" id="PR01217">
    <property type="entry name" value="PRICHEXTENSN"/>
</dbReference>